<accession>A0A179HPX8</accession>
<reference evidence="2 3" key="1">
    <citation type="submission" date="2016-02" db="EMBL/GenBank/DDBJ databases">
        <title>Biosynthesis of antibiotic leucinostatins and their inhibition on Phytophthora in bio-control Purpureocillium lilacinum.</title>
        <authorList>
            <person name="Wang G."/>
            <person name="Liu Z."/>
            <person name="Lin R."/>
            <person name="Li E."/>
            <person name="Mao Z."/>
            <person name="Ling J."/>
            <person name="Yin W."/>
            <person name="Xie B."/>
        </authorList>
    </citation>
    <scope>NUCLEOTIDE SEQUENCE [LARGE SCALE GENOMIC DNA]</scope>
    <source>
        <strain evidence="2">PLFJ-1</strain>
    </source>
</reference>
<organism evidence="2 3">
    <name type="scientific">Purpureocillium lilacinum</name>
    <name type="common">Paecilomyces lilacinus</name>
    <dbReference type="NCBI Taxonomy" id="33203"/>
    <lineage>
        <taxon>Eukaryota</taxon>
        <taxon>Fungi</taxon>
        <taxon>Dikarya</taxon>
        <taxon>Ascomycota</taxon>
        <taxon>Pezizomycotina</taxon>
        <taxon>Sordariomycetes</taxon>
        <taxon>Hypocreomycetidae</taxon>
        <taxon>Hypocreales</taxon>
        <taxon>Ophiocordycipitaceae</taxon>
        <taxon>Purpureocillium</taxon>
    </lineage>
</organism>
<proteinExistence type="predicted"/>
<evidence type="ECO:0000256" key="1">
    <source>
        <dbReference type="SAM" id="MobiDB-lite"/>
    </source>
</evidence>
<evidence type="ECO:0000313" key="2">
    <source>
        <dbReference type="EMBL" id="OAQ91490.1"/>
    </source>
</evidence>
<protein>
    <submittedName>
        <fullName evidence="2">Uncharacterized protein</fullName>
    </submittedName>
</protein>
<gene>
    <name evidence="2" type="ORF">VFPFJ_03230</name>
</gene>
<evidence type="ECO:0000313" key="3">
    <source>
        <dbReference type="Proteomes" id="UP000078340"/>
    </source>
</evidence>
<dbReference type="EMBL" id="LSBI01000003">
    <property type="protein sequence ID" value="OAQ91490.1"/>
    <property type="molecule type" value="Genomic_DNA"/>
</dbReference>
<dbReference type="Proteomes" id="UP000078340">
    <property type="component" value="Unassembled WGS sequence"/>
</dbReference>
<feature type="compositionally biased region" description="Low complexity" evidence="1">
    <location>
        <begin position="44"/>
        <end position="73"/>
    </location>
</feature>
<dbReference type="AlphaFoldDB" id="A0A179HPX8"/>
<name>A0A179HPX8_PURLI</name>
<sequence length="80" mass="8003">MPASLLHTIKSGNGVNTTTGAYAAFTRHRGQCLSTPRRGRAAARGRSATSRTASTASPAASTASQAASASASQDEVIPAT</sequence>
<comment type="caution">
    <text evidence="2">The sequence shown here is derived from an EMBL/GenBank/DDBJ whole genome shotgun (WGS) entry which is preliminary data.</text>
</comment>
<feature type="region of interest" description="Disordered" evidence="1">
    <location>
        <begin position="31"/>
        <end position="80"/>
    </location>
</feature>